<reference evidence="4 5" key="1">
    <citation type="journal article" date="2010" name="J. Bacteriol.">
        <title>Complete genome sequence of "Candidatus Puniceispirillum marinum" IMCC1322, a representative of the SAR116 clade in the Alphaproteobacteria.</title>
        <authorList>
            <person name="Oh H.M."/>
            <person name="Kwon K.K."/>
            <person name="Kang I."/>
            <person name="Kang S.G."/>
            <person name="Lee J.H."/>
            <person name="Kim S.J."/>
            <person name="Cho J.C."/>
        </authorList>
    </citation>
    <scope>NUCLEOTIDE SEQUENCE [LARGE SCALE GENOMIC DNA]</scope>
    <source>
        <strain evidence="4 5">IMCC1322</strain>
    </source>
</reference>
<dbReference type="InterPro" id="IPR011042">
    <property type="entry name" value="6-blade_b-propeller_TolB-like"/>
</dbReference>
<dbReference type="AlphaFoldDB" id="D5BT70"/>
<feature type="compositionally biased region" description="Basic and acidic residues" evidence="1">
    <location>
        <begin position="172"/>
        <end position="181"/>
    </location>
</feature>
<feature type="domain" description="Glucose/Sorbosone dehydrogenase" evidence="3">
    <location>
        <begin position="40"/>
        <end position="367"/>
    </location>
</feature>
<dbReference type="Proteomes" id="UP000007460">
    <property type="component" value="Chromosome"/>
</dbReference>
<dbReference type="STRING" id="488538.SAR116_1224"/>
<dbReference type="EMBL" id="CP001751">
    <property type="protein sequence ID" value="ADE39467.1"/>
    <property type="molecule type" value="Genomic_DNA"/>
</dbReference>
<feature type="region of interest" description="Disordered" evidence="1">
    <location>
        <begin position="172"/>
        <end position="196"/>
    </location>
</feature>
<keyword evidence="2" id="KW-0732">Signal</keyword>
<dbReference type="InterPro" id="IPR011041">
    <property type="entry name" value="Quinoprot_gluc/sorb_DH_b-prop"/>
</dbReference>
<dbReference type="OrthoDB" id="9770043at2"/>
<name>D5BT70_PUNMI</name>
<dbReference type="Pfam" id="PF07995">
    <property type="entry name" value="GSDH"/>
    <property type="match status" value="1"/>
</dbReference>
<evidence type="ECO:0000256" key="1">
    <source>
        <dbReference type="SAM" id="MobiDB-lite"/>
    </source>
</evidence>
<dbReference type="PANTHER" id="PTHR19328">
    <property type="entry name" value="HEDGEHOG-INTERACTING PROTEIN"/>
    <property type="match status" value="1"/>
</dbReference>
<feature type="chain" id="PRO_5003070097" description="Glucose/Sorbosone dehydrogenase domain-containing protein" evidence="2">
    <location>
        <begin position="24"/>
        <end position="371"/>
    </location>
</feature>
<dbReference type="HOGENOM" id="CLU_012253_1_0_5"/>
<organism evidence="4 5">
    <name type="scientific">Puniceispirillum marinum (strain IMCC1322)</name>
    <dbReference type="NCBI Taxonomy" id="488538"/>
    <lineage>
        <taxon>Bacteria</taxon>
        <taxon>Pseudomonadati</taxon>
        <taxon>Pseudomonadota</taxon>
        <taxon>Alphaproteobacteria</taxon>
        <taxon>Candidatus Puniceispirillales</taxon>
        <taxon>Candidatus Puniceispirillaceae</taxon>
        <taxon>Candidatus Puniceispirillum</taxon>
    </lineage>
</organism>
<dbReference type="InterPro" id="IPR012938">
    <property type="entry name" value="Glc/Sorbosone_DH"/>
</dbReference>
<dbReference type="Gene3D" id="2.120.10.30">
    <property type="entry name" value="TolB, C-terminal domain"/>
    <property type="match status" value="1"/>
</dbReference>
<feature type="signal peptide" evidence="2">
    <location>
        <begin position="1"/>
        <end position="23"/>
    </location>
</feature>
<keyword evidence="5" id="KW-1185">Reference proteome</keyword>
<dbReference type="SUPFAM" id="SSF50952">
    <property type="entry name" value="Soluble quinoprotein glucose dehydrogenase"/>
    <property type="match status" value="1"/>
</dbReference>
<dbReference type="eggNOG" id="COG2133">
    <property type="taxonomic scope" value="Bacteria"/>
</dbReference>
<accession>D5BT70</accession>
<dbReference type="PANTHER" id="PTHR19328:SF75">
    <property type="entry name" value="ALDOSE SUGAR DEHYDROGENASE YLII"/>
    <property type="match status" value="1"/>
</dbReference>
<proteinExistence type="predicted"/>
<gene>
    <name evidence="4" type="ordered locus">SAR116_1224</name>
</gene>
<evidence type="ECO:0000313" key="5">
    <source>
        <dbReference type="Proteomes" id="UP000007460"/>
    </source>
</evidence>
<evidence type="ECO:0000313" key="4">
    <source>
        <dbReference type="EMBL" id="ADE39467.1"/>
    </source>
</evidence>
<dbReference type="KEGG" id="apb:SAR116_1224"/>
<sequence>MMRFMKRVALLGATLFIWTMVIAGNGAADQPTLSKIGPALHHPWGMDFLRDDELLVTERRGNLLQINLTTGNAHQIGNVPDVYHKRQGGLLDVMVYEDWVYLCYSAVLAGGSSTAIDRARLNADSKTLTDRITIFTANNPSRSGHHFGCRMAIPRTGSQAGYLFTSLGDRGDRDNAQDPAHHAGSIIRLHPDGRVPDDNPRHDGWAPEIWSIGHRNPQGMTTDPLTGTIWTHEHGPRGGDEINHIISGKNYGWPTVSHGREYATGVRVSKHESLAGYVDPEWIWDPSIAPSGLAFYPHDATMFPAFQGQLLVGSLKFRQLYLVRMANGTPVDEQIVMDRAIGRVRDVTVAPDGSILLLNDEVTGGVWRISR</sequence>
<evidence type="ECO:0000259" key="3">
    <source>
        <dbReference type="Pfam" id="PF07995"/>
    </source>
</evidence>
<evidence type="ECO:0000256" key="2">
    <source>
        <dbReference type="SAM" id="SignalP"/>
    </source>
</evidence>
<protein>
    <recommendedName>
        <fullName evidence="3">Glucose/Sorbosone dehydrogenase domain-containing protein</fullName>
    </recommendedName>
</protein>